<evidence type="ECO:0000259" key="3">
    <source>
        <dbReference type="Pfam" id="PF01156"/>
    </source>
</evidence>
<evidence type="ECO:0000256" key="2">
    <source>
        <dbReference type="ARBA" id="ARBA00023295"/>
    </source>
</evidence>
<feature type="domain" description="Inosine/uridine-preferring nucleoside hydrolase" evidence="3">
    <location>
        <begin position="7"/>
        <end position="302"/>
    </location>
</feature>
<dbReference type="InterPro" id="IPR023186">
    <property type="entry name" value="IUNH"/>
</dbReference>
<evidence type="ECO:0000256" key="1">
    <source>
        <dbReference type="ARBA" id="ARBA00022801"/>
    </source>
</evidence>
<sequence length="311" mass="34194">MTTRTNVILDCDPGHDDAISIILANSSDKIYIEAITTVAGNVEVEKTTLNAQRICDLLQLKNIPIAMGAERPLVKQSEIAKEIHGDSGLDGPQFPDEPVKKVENIHAADLIIEKVLHSDKPITLVPTGPLTNIALAMIKEPKIVTNIKEIVLMGGGTFGNWTPAAEFNIYVDAEAAKVVFESGVPITMFGLDITHQAQATDSIIEDLATIKNPVAETVVELLNYFKHTYQEYFGFEGAPIHDACTIAYLIEPSIFEFKHVNVAIETKGEYAYGMTCVDLLCVTGQDPNVHFAHVIDQNKFWNLLKRSLSSY</sequence>
<dbReference type="Gene3D" id="3.90.245.10">
    <property type="entry name" value="Ribonucleoside hydrolase-like"/>
    <property type="match status" value="1"/>
</dbReference>
<evidence type="ECO:0000313" key="4">
    <source>
        <dbReference type="EMBL" id="GGC83440.1"/>
    </source>
</evidence>
<keyword evidence="1" id="KW-0378">Hydrolase</keyword>
<protein>
    <recommendedName>
        <fullName evidence="3">Inosine/uridine-preferring nucleoside hydrolase domain-containing protein</fullName>
    </recommendedName>
</protein>
<reference evidence="5" key="1">
    <citation type="journal article" date="2019" name="Int. J. Syst. Evol. Microbiol.">
        <title>The Global Catalogue of Microorganisms (GCM) 10K type strain sequencing project: providing services to taxonomists for standard genome sequencing and annotation.</title>
        <authorList>
            <consortium name="The Broad Institute Genomics Platform"/>
            <consortium name="The Broad Institute Genome Sequencing Center for Infectious Disease"/>
            <person name="Wu L."/>
            <person name="Ma J."/>
        </authorList>
    </citation>
    <scope>NUCLEOTIDE SEQUENCE [LARGE SCALE GENOMIC DNA]</scope>
    <source>
        <strain evidence="5">CCM 7282</strain>
    </source>
</reference>
<dbReference type="SUPFAM" id="SSF53590">
    <property type="entry name" value="Nucleoside hydrolase"/>
    <property type="match status" value="1"/>
</dbReference>
<organism evidence="4 5">
    <name type="scientific">Thalassobacillus devorans</name>
    <dbReference type="NCBI Taxonomy" id="279813"/>
    <lineage>
        <taxon>Bacteria</taxon>
        <taxon>Bacillati</taxon>
        <taxon>Bacillota</taxon>
        <taxon>Bacilli</taxon>
        <taxon>Bacillales</taxon>
        <taxon>Bacillaceae</taxon>
        <taxon>Thalassobacillus</taxon>
    </lineage>
</organism>
<keyword evidence="5" id="KW-1185">Reference proteome</keyword>
<dbReference type="CDD" id="cd02651">
    <property type="entry name" value="nuc_hydro_IU_UC_XIUA"/>
    <property type="match status" value="1"/>
</dbReference>
<dbReference type="Proteomes" id="UP000619534">
    <property type="component" value="Unassembled WGS sequence"/>
</dbReference>
<gene>
    <name evidence="4" type="ORF">GCM10007216_12590</name>
</gene>
<dbReference type="PANTHER" id="PTHR12304:SF4">
    <property type="entry name" value="URIDINE NUCLEOSIDASE"/>
    <property type="match status" value="1"/>
</dbReference>
<comment type="caution">
    <text evidence="4">The sequence shown here is derived from an EMBL/GenBank/DDBJ whole genome shotgun (WGS) entry which is preliminary data.</text>
</comment>
<accession>A0ABQ1NR69</accession>
<proteinExistence type="predicted"/>
<dbReference type="EMBL" id="BMCJ01000002">
    <property type="protein sequence ID" value="GGC83440.1"/>
    <property type="molecule type" value="Genomic_DNA"/>
</dbReference>
<dbReference type="InterPro" id="IPR036452">
    <property type="entry name" value="Ribo_hydro-like"/>
</dbReference>
<evidence type="ECO:0000313" key="5">
    <source>
        <dbReference type="Proteomes" id="UP000619534"/>
    </source>
</evidence>
<dbReference type="RefSeq" id="WP_062441580.1">
    <property type="nucleotide sequence ID" value="NZ_BMCJ01000002.1"/>
</dbReference>
<keyword evidence="2" id="KW-0326">Glycosidase</keyword>
<dbReference type="PANTHER" id="PTHR12304">
    <property type="entry name" value="INOSINE-URIDINE PREFERRING NUCLEOSIDE HYDROLASE"/>
    <property type="match status" value="1"/>
</dbReference>
<dbReference type="Pfam" id="PF01156">
    <property type="entry name" value="IU_nuc_hydro"/>
    <property type="match status" value="1"/>
</dbReference>
<name>A0ABQ1NR69_9BACI</name>
<dbReference type="InterPro" id="IPR001910">
    <property type="entry name" value="Inosine/uridine_hydrolase_dom"/>
</dbReference>